<evidence type="ECO:0000256" key="9">
    <source>
        <dbReference type="RuleBase" id="RU004517"/>
    </source>
</evidence>
<feature type="modified residue" description="N6-(pyridoxal phosphate)lysine" evidence="6">
    <location>
        <position position="208"/>
    </location>
</feature>
<keyword evidence="9" id="KW-0100">Branched-chain amino acid biosynthesis</keyword>
<comment type="similarity">
    <text evidence="2 7">Belongs to the class-IV pyridoxal-phosphate-dependent aminotransferase family.</text>
</comment>
<keyword evidence="9" id="KW-0028">Amino-acid biosynthesis</keyword>
<protein>
    <recommendedName>
        <fullName evidence="9">Branched-chain-amino-acid aminotransferase</fullName>
        <ecNumber evidence="9">2.6.1.42</ecNumber>
    </recommendedName>
</protein>
<dbReference type="EC" id="2.6.1.42" evidence="9"/>
<evidence type="ECO:0000256" key="1">
    <source>
        <dbReference type="ARBA" id="ARBA00001933"/>
    </source>
</evidence>
<evidence type="ECO:0000256" key="2">
    <source>
        <dbReference type="ARBA" id="ARBA00009320"/>
    </source>
</evidence>
<dbReference type="InterPro" id="IPR043132">
    <property type="entry name" value="BCAT-like_C"/>
</dbReference>
<organism evidence="10 11">
    <name type="scientific">Cylindrotheca closterium</name>
    <dbReference type="NCBI Taxonomy" id="2856"/>
    <lineage>
        <taxon>Eukaryota</taxon>
        <taxon>Sar</taxon>
        <taxon>Stramenopiles</taxon>
        <taxon>Ochrophyta</taxon>
        <taxon>Bacillariophyta</taxon>
        <taxon>Bacillariophyceae</taxon>
        <taxon>Bacillariophycidae</taxon>
        <taxon>Bacillariales</taxon>
        <taxon>Bacillariaceae</taxon>
        <taxon>Cylindrotheca</taxon>
    </lineage>
</organism>
<evidence type="ECO:0000256" key="8">
    <source>
        <dbReference type="RuleBase" id="RU004516"/>
    </source>
</evidence>
<dbReference type="InterPro" id="IPR043131">
    <property type="entry name" value="BCAT-like_N"/>
</dbReference>
<sequence length="403" mass="44103">MPPTAKAPKDGIEFDSLPWNLNLPEEHSYIHLTTESGEWTTEHYDPSTDKGLLFDAVKKYSETTLPLTPSTTSLNYGTTIWEGLKCYRTKEGKCIVFRPDKNFVRFTNGADQMCLPKPSKELFLRGVQHVVQENSHLIPPCGEGMKLYIRPMMLGSGQQLGLYPSPQFSLLFYVSPTGNYFKNATGGLNIHLETRRSRASRGGLGSTKCAGNYAIALKPLLDAKKEGFLDNLFLELETYNKGALEDAVLQEMSAANVFFVLKTGEIVTPSLDRGTILPGVTRDSVITLVQDFADELKEAMKASTGQESVTVSSRDVTVGELRNATEAFATGTAAELVPIARLATGSEEESFDVTFPHGTELPGGPVTSALLALLRKVMVGEKSSEGTKGWLRDPFASPEEFCK</sequence>
<gene>
    <name evidence="10" type="ORF">CYCCA115_LOCUS18660</name>
</gene>
<reference evidence="10" key="1">
    <citation type="submission" date="2023-08" db="EMBL/GenBank/DDBJ databases">
        <authorList>
            <person name="Audoor S."/>
            <person name="Bilcke G."/>
        </authorList>
    </citation>
    <scope>NUCLEOTIDE SEQUENCE</scope>
</reference>
<evidence type="ECO:0000256" key="5">
    <source>
        <dbReference type="ARBA" id="ARBA00022898"/>
    </source>
</evidence>
<dbReference type="PANTHER" id="PTHR42825">
    <property type="entry name" value="AMINO ACID AMINOTRANSFERASE"/>
    <property type="match status" value="1"/>
</dbReference>
<evidence type="ECO:0000313" key="10">
    <source>
        <dbReference type="EMBL" id="CAJ1960296.1"/>
    </source>
</evidence>
<evidence type="ECO:0000313" key="11">
    <source>
        <dbReference type="Proteomes" id="UP001295423"/>
    </source>
</evidence>
<dbReference type="SUPFAM" id="SSF56752">
    <property type="entry name" value="D-aminoacid aminotransferase-like PLP-dependent enzymes"/>
    <property type="match status" value="1"/>
</dbReference>
<dbReference type="PROSITE" id="PS00770">
    <property type="entry name" value="AA_TRANSFER_CLASS_4"/>
    <property type="match status" value="1"/>
</dbReference>
<dbReference type="Gene3D" id="3.20.10.10">
    <property type="entry name" value="D-amino Acid Aminotransferase, subunit A, domain 2"/>
    <property type="match status" value="1"/>
</dbReference>
<dbReference type="EMBL" id="CAKOGP040002058">
    <property type="protein sequence ID" value="CAJ1960296.1"/>
    <property type="molecule type" value="Genomic_DNA"/>
</dbReference>
<dbReference type="GO" id="GO:0004084">
    <property type="term" value="F:branched-chain-amino-acid transaminase activity"/>
    <property type="evidence" value="ECO:0007669"/>
    <property type="project" value="UniProtKB-EC"/>
</dbReference>
<name>A0AAD2JL35_9STRA</name>
<dbReference type="PANTHER" id="PTHR42825:SF2">
    <property type="entry name" value="BRANCHED-CHAIN-AMINO-ACID AMINOTRANSFERASE 3, CHLOROPLASTIC-RELATED"/>
    <property type="match status" value="1"/>
</dbReference>
<dbReference type="InterPro" id="IPR018300">
    <property type="entry name" value="Aminotrans_IV_CS"/>
</dbReference>
<dbReference type="InterPro" id="IPR001544">
    <property type="entry name" value="Aminotrans_IV"/>
</dbReference>
<dbReference type="Proteomes" id="UP001295423">
    <property type="component" value="Unassembled WGS sequence"/>
</dbReference>
<dbReference type="PIRSF" id="PIRSF006468">
    <property type="entry name" value="BCAT1"/>
    <property type="match status" value="1"/>
</dbReference>
<keyword evidence="5 8" id="KW-0663">Pyridoxal phosphate</keyword>
<dbReference type="GO" id="GO:0008652">
    <property type="term" value="P:amino acid biosynthetic process"/>
    <property type="evidence" value="ECO:0007669"/>
    <property type="project" value="UniProtKB-KW"/>
</dbReference>
<comment type="catalytic activity">
    <reaction evidence="9">
        <text>L-isoleucine + 2-oxoglutarate = (S)-3-methyl-2-oxopentanoate + L-glutamate</text>
        <dbReference type="Rhea" id="RHEA:24801"/>
        <dbReference type="ChEBI" id="CHEBI:16810"/>
        <dbReference type="ChEBI" id="CHEBI:29985"/>
        <dbReference type="ChEBI" id="CHEBI:35146"/>
        <dbReference type="ChEBI" id="CHEBI:58045"/>
        <dbReference type="EC" id="2.6.1.42"/>
    </reaction>
</comment>
<dbReference type="GO" id="GO:0009082">
    <property type="term" value="P:branched-chain amino acid biosynthetic process"/>
    <property type="evidence" value="ECO:0007669"/>
    <property type="project" value="UniProtKB-KW"/>
</dbReference>
<comment type="catalytic activity">
    <reaction evidence="9">
        <text>L-leucine + 2-oxoglutarate = 4-methyl-2-oxopentanoate + L-glutamate</text>
        <dbReference type="Rhea" id="RHEA:18321"/>
        <dbReference type="ChEBI" id="CHEBI:16810"/>
        <dbReference type="ChEBI" id="CHEBI:17865"/>
        <dbReference type="ChEBI" id="CHEBI:29985"/>
        <dbReference type="ChEBI" id="CHEBI:57427"/>
        <dbReference type="EC" id="2.6.1.42"/>
    </reaction>
</comment>
<dbReference type="Pfam" id="PF01063">
    <property type="entry name" value="Aminotran_4"/>
    <property type="match status" value="1"/>
</dbReference>
<evidence type="ECO:0000256" key="4">
    <source>
        <dbReference type="ARBA" id="ARBA00022679"/>
    </source>
</evidence>
<comment type="caution">
    <text evidence="10">The sequence shown here is derived from an EMBL/GenBank/DDBJ whole genome shotgun (WGS) entry which is preliminary data.</text>
</comment>
<dbReference type="InterPro" id="IPR005786">
    <property type="entry name" value="B_amino_transII"/>
</dbReference>
<dbReference type="Gene3D" id="3.30.470.10">
    <property type="match status" value="1"/>
</dbReference>
<evidence type="ECO:0000256" key="7">
    <source>
        <dbReference type="RuleBase" id="RU004106"/>
    </source>
</evidence>
<evidence type="ECO:0000256" key="6">
    <source>
        <dbReference type="PIRSR" id="PIRSR006468-1"/>
    </source>
</evidence>
<dbReference type="InterPro" id="IPR036038">
    <property type="entry name" value="Aminotransferase-like"/>
</dbReference>
<evidence type="ECO:0000256" key="3">
    <source>
        <dbReference type="ARBA" id="ARBA00022576"/>
    </source>
</evidence>
<keyword evidence="4 9" id="KW-0808">Transferase</keyword>
<dbReference type="AlphaFoldDB" id="A0AAD2JL35"/>
<comment type="cofactor">
    <cofactor evidence="1 8">
        <name>pyridoxal 5'-phosphate</name>
        <dbReference type="ChEBI" id="CHEBI:597326"/>
    </cofactor>
</comment>
<keyword evidence="3 9" id="KW-0032">Aminotransferase</keyword>
<comment type="catalytic activity">
    <reaction evidence="9">
        <text>L-valine + 2-oxoglutarate = 3-methyl-2-oxobutanoate + L-glutamate</text>
        <dbReference type="Rhea" id="RHEA:24813"/>
        <dbReference type="ChEBI" id="CHEBI:11851"/>
        <dbReference type="ChEBI" id="CHEBI:16810"/>
        <dbReference type="ChEBI" id="CHEBI:29985"/>
        <dbReference type="ChEBI" id="CHEBI:57762"/>
        <dbReference type="EC" id="2.6.1.42"/>
    </reaction>
</comment>
<accession>A0AAD2JL35</accession>
<proteinExistence type="inferred from homology"/>
<keyword evidence="11" id="KW-1185">Reference proteome</keyword>